<reference evidence="1 2" key="1">
    <citation type="submission" date="2021-06" db="EMBL/GenBank/DDBJ databases">
        <title>Caerostris extrusa draft genome.</title>
        <authorList>
            <person name="Kono N."/>
            <person name="Arakawa K."/>
        </authorList>
    </citation>
    <scope>NUCLEOTIDE SEQUENCE [LARGE SCALE GENOMIC DNA]</scope>
</reference>
<dbReference type="Proteomes" id="UP001054945">
    <property type="component" value="Unassembled WGS sequence"/>
</dbReference>
<dbReference type="EMBL" id="BPLR01008871">
    <property type="protein sequence ID" value="GIY27901.1"/>
    <property type="molecule type" value="Genomic_DNA"/>
</dbReference>
<sequence>MEIQRSWYGAGTEVRTRAVVPLPIRKSGGCCYWISIREQLSTKARSSHRPDNSCARFQQTSTFHITLIKAPTVTRPVKTEAHKRWRHKLEIDVLPTLIHFQGRGRLLFVELGTSFASYEMEIQRSWYGPGIEVRTRAVVPLRIRKSGDAATGWEI</sequence>
<dbReference type="AlphaFoldDB" id="A0AAV4S3Z0"/>
<gene>
    <name evidence="1" type="ORF">CEXT_767001</name>
</gene>
<evidence type="ECO:0008006" key="3">
    <source>
        <dbReference type="Google" id="ProtNLM"/>
    </source>
</evidence>
<keyword evidence="2" id="KW-1185">Reference proteome</keyword>
<evidence type="ECO:0000313" key="1">
    <source>
        <dbReference type="EMBL" id="GIY27901.1"/>
    </source>
</evidence>
<evidence type="ECO:0000313" key="2">
    <source>
        <dbReference type="Proteomes" id="UP001054945"/>
    </source>
</evidence>
<name>A0AAV4S3Z0_CAEEX</name>
<organism evidence="1 2">
    <name type="scientific">Caerostris extrusa</name>
    <name type="common">Bark spider</name>
    <name type="synonym">Caerostris bankana</name>
    <dbReference type="NCBI Taxonomy" id="172846"/>
    <lineage>
        <taxon>Eukaryota</taxon>
        <taxon>Metazoa</taxon>
        <taxon>Ecdysozoa</taxon>
        <taxon>Arthropoda</taxon>
        <taxon>Chelicerata</taxon>
        <taxon>Arachnida</taxon>
        <taxon>Araneae</taxon>
        <taxon>Araneomorphae</taxon>
        <taxon>Entelegynae</taxon>
        <taxon>Araneoidea</taxon>
        <taxon>Araneidae</taxon>
        <taxon>Caerostris</taxon>
    </lineage>
</organism>
<protein>
    <recommendedName>
        <fullName evidence="3">C2 domain-containing protein</fullName>
    </recommendedName>
</protein>
<proteinExistence type="predicted"/>
<accession>A0AAV4S3Z0</accession>
<comment type="caution">
    <text evidence="1">The sequence shown here is derived from an EMBL/GenBank/DDBJ whole genome shotgun (WGS) entry which is preliminary data.</text>
</comment>